<dbReference type="Proteomes" id="UP000055048">
    <property type="component" value="Unassembled WGS sequence"/>
</dbReference>
<keyword evidence="5" id="KW-1185">Reference proteome</keyword>
<proteinExistence type="predicted"/>
<comment type="caution">
    <text evidence="4">The sequence shown here is derived from an EMBL/GenBank/DDBJ whole genome shotgun (WGS) entry which is preliminary data.</text>
</comment>
<evidence type="ECO:0000313" key="1">
    <source>
        <dbReference type="EMBL" id="KRX32325.1"/>
    </source>
</evidence>
<dbReference type="EMBL" id="JYDJ01000949">
    <property type="protein sequence ID" value="KRX33024.1"/>
    <property type="molecule type" value="Genomic_DNA"/>
</dbReference>
<evidence type="ECO:0000313" key="4">
    <source>
        <dbReference type="EMBL" id="KRX42868.1"/>
    </source>
</evidence>
<evidence type="ECO:0000313" key="2">
    <source>
        <dbReference type="EMBL" id="KRX32754.1"/>
    </source>
</evidence>
<reference evidence="4 5" key="1">
    <citation type="submission" date="2015-01" db="EMBL/GenBank/DDBJ databases">
        <title>Evolution of Trichinella species and genotypes.</title>
        <authorList>
            <person name="Korhonen P.K."/>
            <person name="Edoardo P."/>
            <person name="Giuseppe L.R."/>
            <person name="Gasser R.B."/>
        </authorList>
    </citation>
    <scope>NUCLEOTIDE SEQUENCE [LARGE SCALE GENOMIC DNA]</scope>
    <source>
        <strain evidence="4">ISS417</strain>
    </source>
</reference>
<dbReference type="EMBL" id="JYDJ01001065">
    <property type="protein sequence ID" value="KRX32754.1"/>
    <property type="molecule type" value="Genomic_DNA"/>
</dbReference>
<name>A0A0V0TV08_9BILA</name>
<evidence type="ECO:0000313" key="3">
    <source>
        <dbReference type="EMBL" id="KRX33024.1"/>
    </source>
</evidence>
<dbReference type="EMBL" id="JYDJ01000132">
    <property type="protein sequence ID" value="KRX42868.1"/>
    <property type="molecule type" value="Genomic_DNA"/>
</dbReference>
<protein>
    <submittedName>
        <fullName evidence="4">Uncharacterized protein</fullName>
    </submittedName>
</protein>
<dbReference type="EMBL" id="JYDJ01001264">
    <property type="protein sequence ID" value="KRX32325.1"/>
    <property type="molecule type" value="Genomic_DNA"/>
</dbReference>
<dbReference type="AlphaFoldDB" id="A0A0V0TV08"/>
<accession>A0A0V0TV08</accession>
<evidence type="ECO:0000313" key="5">
    <source>
        <dbReference type="Proteomes" id="UP000055048"/>
    </source>
</evidence>
<sequence length="86" mass="9935">MDNSLLDPPSKPFDIAQILFTPNNGNEILFGKIISKSNRSFLIWNVQHLVIIVIQQLQLECLISPVVDKKKNNNSCEQERNKDWKD</sequence>
<organism evidence="4 5">
    <name type="scientific">Trichinella murrelli</name>
    <dbReference type="NCBI Taxonomy" id="144512"/>
    <lineage>
        <taxon>Eukaryota</taxon>
        <taxon>Metazoa</taxon>
        <taxon>Ecdysozoa</taxon>
        <taxon>Nematoda</taxon>
        <taxon>Enoplea</taxon>
        <taxon>Dorylaimia</taxon>
        <taxon>Trichinellida</taxon>
        <taxon>Trichinellidae</taxon>
        <taxon>Trichinella</taxon>
    </lineage>
</organism>
<gene>
    <name evidence="1" type="ORF">T05_12056</name>
    <name evidence="4" type="ORF">T05_12860</name>
    <name evidence="2" type="ORF">T05_8278</name>
    <name evidence="3" type="ORF">T05_9098</name>
</gene>